<dbReference type="EMBL" id="JAPXFL010000006">
    <property type="protein sequence ID" value="KAK9505006.1"/>
    <property type="molecule type" value="Genomic_DNA"/>
</dbReference>
<dbReference type="InterPro" id="IPR008972">
    <property type="entry name" value="Cupredoxin"/>
</dbReference>
<dbReference type="InterPro" id="IPR011707">
    <property type="entry name" value="Cu-oxidase-like_N"/>
</dbReference>
<keyword evidence="4" id="KW-0186">Copper</keyword>
<dbReference type="Pfam" id="PF07731">
    <property type="entry name" value="Cu-oxidase_2"/>
    <property type="match status" value="1"/>
</dbReference>
<dbReference type="PROSITE" id="PS00080">
    <property type="entry name" value="MULTICOPPER_OXIDASE2"/>
    <property type="match status" value="1"/>
</dbReference>
<dbReference type="PANTHER" id="PTHR11709">
    <property type="entry name" value="MULTI-COPPER OXIDASE"/>
    <property type="match status" value="1"/>
</dbReference>
<evidence type="ECO:0000256" key="2">
    <source>
        <dbReference type="ARBA" id="ARBA00022723"/>
    </source>
</evidence>
<dbReference type="Pfam" id="PF00394">
    <property type="entry name" value="Cu-oxidase"/>
    <property type="match status" value="1"/>
</dbReference>
<feature type="domain" description="Plastocyanin-like" evidence="7">
    <location>
        <begin position="286"/>
        <end position="442"/>
    </location>
</feature>
<evidence type="ECO:0000256" key="5">
    <source>
        <dbReference type="SAM" id="MobiDB-lite"/>
    </source>
</evidence>
<reference evidence="10 11" key="1">
    <citation type="submission" date="2022-12" db="EMBL/GenBank/DDBJ databases">
        <title>Chromosome-level genome assembly of true bugs.</title>
        <authorList>
            <person name="Ma L."/>
            <person name="Li H."/>
        </authorList>
    </citation>
    <scope>NUCLEOTIDE SEQUENCE [LARGE SCALE GENOMIC DNA]</scope>
    <source>
        <strain evidence="10">Lab_2022b</strain>
    </source>
</reference>
<sequence>MKWYYSLLGLYFLINKSQSQDESIFSILTKNQRNFVDNKEPVTTTEVSEEMTTILYSDFYSLPSTESISTSSSEQPDLNEPVEDEFDDEEEEEEFDFPRHYDLERERYTKNDKHPCKRECIKGEPPKTCFYHFKVEEYESMSKACYNCPYNLTDCYRPDCIATDGVQRSLVVINRMLPGPSIEVCHNDEVIIDLENNLLEGTTSVHWHGQHQKESPYMDGVPFVTQCPVPPKNTFRYRYVAATSGTHFWHSHSGTQRADGAFGPLIVRKPRESDPFSKLYHYDLSEHTITVLDWSHQLGIALFTAHHHSDGDNKPPTIQVNGRGMYRPFPSTNNSLIYTPPASFVVEKGFRYRFRIINAGILNCPIEMSIDNHTIIAISSDGTDFMPAEVDSLVTYAGERWDFILDASADIGDYWIRFRGLMDCDERFTSAHMAAVLHYKGAYGSGYPPEPLSYHLADRGGLVLNALNAPANDPSSINAPDLNSTIPPDESLKPLADRKLILAYDFNPIDNEHFFKKNVYGFTNVSKRHRILTPQFNHVSLKLQSFPLLSQPEDIKPTTFCNHSQLQDCKDRYCECTNVVELKLGEIVEVILVDIGIPYDANHPFHLHGHQFRVVAMDRLGSNVTVEKVLELDEYGLINRNLKTAVVKDTVTVPDGGYTVIRFKADNPGYWMFHCHIEFHVELGMAILFKVGSHTDFPPVPSGFPRCGNYMPALTNVKPSSSTSTTRTTTRIPEPKENEVNFGQTWEYNTTDISSSNEDKPSVISVSYWWPLHKQRTSFAISLKANYCIIINSFFIYYFVNKT</sequence>
<dbReference type="GO" id="GO:0005886">
    <property type="term" value="C:plasma membrane"/>
    <property type="evidence" value="ECO:0007669"/>
    <property type="project" value="TreeGrafter"/>
</dbReference>
<dbReference type="PANTHER" id="PTHR11709:SF394">
    <property type="entry name" value="FI03373P-RELATED"/>
    <property type="match status" value="1"/>
</dbReference>
<dbReference type="InterPro" id="IPR002355">
    <property type="entry name" value="Cu_oxidase_Cu_BS"/>
</dbReference>
<dbReference type="CDD" id="cd13905">
    <property type="entry name" value="CuRO_3_tcLLC2_insect_like"/>
    <property type="match status" value="1"/>
</dbReference>
<keyword evidence="11" id="KW-1185">Reference proteome</keyword>
<dbReference type="Proteomes" id="UP001461498">
    <property type="component" value="Unassembled WGS sequence"/>
</dbReference>
<evidence type="ECO:0000256" key="3">
    <source>
        <dbReference type="ARBA" id="ARBA00023002"/>
    </source>
</evidence>
<evidence type="ECO:0008006" key="12">
    <source>
        <dbReference type="Google" id="ProtNLM"/>
    </source>
</evidence>
<evidence type="ECO:0000313" key="10">
    <source>
        <dbReference type="EMBL" id="KAK9505006.1"/>
    </source>
</evidence>
<feature type="domain" description="Plastocyanin-like" evidence="9">
    <location>
        <begin position="162"/>
        <end position="271"/>
    </location>
</feature>
<keyword evidence="6" id="KW-0472">Membrane</keyword>
<dbReference type="InterPro" id="IPR045087">
    <property type="entry name" value="Cu-oxidase_fam"/>
</dbReference>
<accession>A0AAW1D2R5</accession>
<comment type="similarity">
    <text evidence="1">Belongs to the multicopper oxidase family.</text>
</comment>
<feature type="compositionally biased region" description="Acidic residues" evidence="5">
    <location>
        <begin position="80"/>
        <end position="95"/>
    </location>
</feature>
<gene>
    <name evidence="10" type="ORF">O3M35_009161</name>
</gene>
<dbReference type="CDD" id="cd13884">
    <property type="entry name" value="CuRO_2_tcLCC_insect_like"/>
    <property type="match status" value="1"/>
</dbReference>
<feature type="region of interest" description="Disordered" evidence="5">
    <location>
        <begin position="65"/>
        <end position="101"/>
    </location>
</feature>
<keyword evidence="6" id="KW-0812">Transmembrane</keyword>
<evidence type="ECO:0000256" key="1">
    <source>
        <dbReference type="ARBA" id="ARBA00010609"/>
    </source>
</evidence>
<keyword evidence="6" id="KW-1133">Transmembrane helix</keyword>
<dbReference type="FunFam" id="2.60.40.420:FF:000031">
    <property type="entry name" value="Laccase-2 isoform A"/>
    <property type="match status" value="1"/>
</dbReference>
<dbReference type="InterPro" id="IPR001117">
    <property type="entry name" value="Cu-oxidase_2nd"/>
</dbReference>
<dbReference type="InterPro" id="IPR011706">
    <property type="entry name" value="Cu-oxidase_C"/>
</dbReference>
<dbReference type="Gene3D" id="2.60.40.420">
    <property type="entry name" value="Cupredoxins - blue copper proteins"/>
    <property type="match status" value="3"/>
</dbReference>
<comment type="caution">
    <text evidence="10">The sequence shown here is derived from an EMBL/GenBank/DDBJ whole genome shotgun (WGS) entry which is preliminary data.</text>
</comment>
<feature type="compositionally biased region" description="Low complexity" evidence="5">
    <location>
        <begin position="65"/>
        <end position="74"/>
    </location>
</feature>
<feature type="domain" description="Plastocyanin-like" evidence="8">
    <location>
        <begin position="565"/>
        <end position="692"/>
    </location>
</feature>
<dbReference type="GO" id="GO:0016491">
    <property type="term" value="F:oxidoreductase activity"/>
    <property type="evidence" value="ECO:0007669"/>
    <property type="project" value="UniProtKB-KW"/>
</dbReference>
<evidence type="ECO:0000313" key="11">
    <source>
        <dbReference type="Proteomes" id="UP001461498"/>
    </source>
</evidence>
<dbReference type="GO" id="GO:0005507">
    <property type="term" value="F:copper ion binding"/>
    <property type="evidence" value="ECO:0007669"/>
    <property type="project" value="InterPro"/>
</dbReference>
<feature type="transmembrane region" description="Helical" evidence="6">
    <location>
        <begin position="781"/>
        <end position="800"/>
    </location>
</feature>
<keyword evidence="3" id="KW-0560">Oxidoreductase</keyword>
<dbReference type="AlphaFoldDB" id="A0AAW1D2R5"/>
<evidence type="ECO:0000259" key="7">
    <source>
        <dbReference type="Pfam" id="PF00394"/>
    </source>
</evidence>
<evidence type="ECO:0000256" key="4">
    <source>
        <dbReference type="ARBA" id="ARBA00023008"/>
    </source>
</evidence>
<dbReference type="CDD" id="cd13858">
    <property type="entry name" value="CuRO_1_tcLCC2_insect_like"/>
    <property type="match status" value="1"/>
</dbReference>
<dbReference type="Pfam" id="PF07732">
    <property type="entry name" value="Cu-oxidase_3"/>
    <property type="match status" value="1"/>
</dbReference>
<evidence type="ECO:0000259" key="9">
    <source>
        <dbReference type="Pfam" id="PF07732"/>
    </source>
</evidence>
<dbReference type="SUPFAM" id="SSF49503">
    <property type="entry name" value="Cupredoxins"/>
    <property type="match status" value="3"/>
</dbReference>
<dbReference type="FunFam" id="2.60.40.420:FF:000045">
    <property type="entry name" value="Laccase 2"/>
    <property type="match status" value="1"/>
</dbReference>
<keyword evidence="2" id="KW-0479">Metal-binding</keyword>
<evidence type="ECO:0000256" key="6">
    <source>
        <dbReference type="SAM" id="Phobius"/>
    </source>
</evidence>
<evidence type="ECO:0000259" key="8">
    <source>
        <dbReference type="Pfam" id="PF07731"/>
    </source>
</evidence>
<dbReference type="GO" id="GO:0006826">
    <property type="term" value="P:iron ion transport"/>
    <property type="evidence" value="ECO:0007669"/>
    <property type="project" value="TreeGrafter"/>
</dbReference>
<proteinExistence type="inferred from homology"/>
<name>A0AAW1D2R5_9HEMI</name>
<organism evidence="10 11">
    <name type="scientific">Rhynocoris fuscipes</name>
    <dbReference type="NCBI Taxonomy" id="488301"/>
    <lineage>
        <taxon>Eukaryota</taxon>
        <taxon>Metazoa</taxon>
        <taxon>Ecdysozoa</taxon>
        <taxon>Arthropoda</taxon>
        <taxon>Hexapoda</taxon>
        <taxon>Insecta</taxon>
        <taxon>Pterygota</taxon>
        <taxon>Neoptera</taxon>
        <taxon>Paraneoptera</taxon>
        <taxon>Hemiptera</taxon>
        <taxon>Heteroptera</taxon>
        <taxon>Panheteroptera</taxon>
        <taxon>Cimicomorpha</taxon>
        <taxon>Reduviidae</taxon>
        <taxon>Harpactorinae</taxon>
        <taxon>Harpactorini</taxon>
        <taxon>Rhynocoris</taxon>
    </lineage>
</organism>
<protein>
    <recommendedName>
        <fullName evidence="12">Laccase</fullName>
    </recommendedName>
</protein>